<evidence type="ECO:0000313" key="2">
    <source>
        <dbReference type="Proteomes" id="UP000693972"/>
    </source>
</evidence>
<evidence type="ECO:0000313" key="1">
    <source>
        <dbReference type="EMBL" id="QXL87714.1"/>
    </source>
</evidence>
<dbReference type="EMBL" id="JAIMBW010000001">
    <property type="protein sequence ID" value="MBY4895110.1"/>
    <property type="molecule type" value="Genomic_DNA"/>
</dbReference>
<sequence length="48" mass="5252">MGTSRDDTRNLALAITPLPDVARAANVSPYACGTQKRERNQAALRRPK</sequence>
<keyword evidence="2" id="KW-1185">Reference proteome</keyword>
<dbReference type="EMBL" id="CP078073">
    <property type="protein sequence ID" value="QXL87714.1"/>
    <property type="molecule type" value="Genomic_DNA"/>
</dbReference>
<proteinExistence type="predicted"/>
<name>A0A975YFS5_9RHOB</name>
<reference evidence="1 2" key="1">
    <citation type="submission" date="2021-07" db="EMBL/GenBank/DDBJ databases">
        <title>Karlodiniumbacter phycospheric gen. nov., sp. nov., a phycosphere bacterium isolated from karlodinium veneficum.</title>
        <authorList>
            <person name="Peng Y."/>
            <person name="Jiang L."/>
            <person name="Lee J."/>
        </authorList>
    </citation>
    <scope>NUCLEOTIDE SEQUENCE</scope>
    <source>
        <strain evidence="1 2">N5</strain>
    </source>
</reference>
<dbReference type="Proteomes" id="UP000693972">
    <property type="component" value="Unassembled WGS sequence"/>
</dbReference>
<organism evidence="1">
    <name type="scientific">Gymnodinialimonas phycosphaerae</name>
    <dbReference type="NCBI Taxonomy" id="2841589"/>
    <lineage>
        <taxon>Bacteria</taxon>
        <taxon>Pseudomonadati</taxon>
        <taxon>Pseudomonadota</taxon>
        <taxon>Alphaproteobacteria</taxon>
        <taxon>Rhodobacterales</taxon>
        <taxon>Paracoccaceae</taxon>
        <taxon>Gymnodinialimonas</taxon>
    </lineage>
</organism>
<dbReference type="RefSeq" id="WP_257894568.1">
    <property type="nucleotide sequence ID" value="NZ_JAIMBW010000001.1"/>
</dbReference>
<protein>
    <submittedName>
        <fullName evidence="1">Uncharacterized protein</fullName>
    </submittedName>
</protein>
<gene>
    <name evidence="1" type="ORF">KUL25_20305</name>
</gene>
<accession>A0A975YFS5</accession>
<dbReference type="AlphaFoldDB" id="A0A975YFS5"/>